<protein>
    <submittedName>
        <fullName evidence="1">Sugar ABC transporter substrate-binding protein</fullName>
    </submittedName>
</protein>
<keyword evidence="2" id="KW-1185">Reference proteome</keyword>
<gene>
    <name evidence="1" type="ORF">JHL16_09695</name>
</gene>
<dbReference type="Proteomes" id="UP000616151">
    <property type="component" value="Unassembled WGS sequence"/>
</dbReference>
<sequence length="434" mass="46499">MPAVSRRQLLKSAAGLACAAALPGLASTPASAAPVHDLLNALIKKYSDAAKAAMANADIKALFEKDGFRDYLDVYPVGDLAGGFVWKPGMGASFTGPYSKLQIKAPFTDYLPMNEGPVLDKAKTYRIGFVFHGFNHPWLISLADTAAWEAARHPNVQLEVIDAEFDDNKMGQVIDTWIAKKFDGIVLWPSREAPMGPPVDRAIAAGIPVVSLDRRTSSEVISSEVLGNFYANGLQQGLYLQHAAAGAGAMICNRKDLGSTADSIRTGSYLEVIGNSPDYKVLANYHTNSQRTLAFKATADALQAFKDIAIIFNTGGEEAMGALDAVREAGRLNSAPGGKKIIILANDDAREVLKEIRAGNMDMVAPYTPLIGDIGIRAVIAHIGHKAGLLPEAPPKLILTPNLPMITREKMTIEGIETLTPDEWPYAYGPEVAS</sequence>
<proteinExistence type="predicted"/>
<accession>A0ACC5R1Z0</accession>
<name>A0ACC5R1Z0_9HYPH</name>
<organism evidence="1 2">
    <name type="scientific">Taklimakanibacter albus</name>
    <dbReference type="NCBI Taxonomy" id="2800327"/>
    <lineage>
        <taxon>Bacteria</taxon>
        <taxon>Pseudomonadati</taxon>
        <taxon>Pseudomonadota</taxon>
        <taxon>Alphaproteobacteria</taxon>
        <taxon>Hyphomicrobiales</taxon>
        <taxon>Aestuariivirgaceae</taxon>
        <taxon>Taklimakanibacter</taxon>
    </lineage>
</organism>
<dbReference type="EMBL" id="JAENHL010000006">
    <property type="protein sequence ID" value="MBK1866625.1"/>
    <property type="molecule type" value="Genomic_DNA"/>
</dbReference>
<evidence type="ECO:0000313" key="1">
    <source>
        <dbReference type="EMBL" id="MBK1866625.1"/>
    </source>
</evidence>
<reference evidence="1" key="1">
    <citation type="submission" date="2021-01" db="EMBL/GenBank/DDBJ databases">
        <authorList>
            <person name="Sun Q."/>
        </authorList>
    </citation>
    <scope>NUCLEOTIDE SEQUENCE</scope>
    <source>
        <strain evidence="1">YIM B02566</strain>
    </source>
</reference>
<evidence type="ECO:0000313" key="2">
    <source>
        <dbReference type="Proteomes" id="UP000616151"/>
    </source>
</evidence>
<comment type="caution">
    <text evidence="1">The sequence shown here is derived from an EMBL/GenBank/DDBJ whole genome shotgun (WGS) entry which is preliminary data.</text>
</comment>